<proteinExistence type="predicted"/>
<dbReference type="AlphaFoldDB" id="A0A0A8YBR4"/>
<protein>
    <submittedName>
        <fullName evidence="1">Uncharacterized protein</fullName>
    </submittedName>
</protein>
<sequence length="25" mass="2999">MTYWFLRQLKSIMSSPTIINSCQIH</sequence>
<reference evidence="1" key="1">
    <citation type="submission" date="2014-09" db="EMBL/GenBank/DDBJ databases">
        <authorList>
            <person name="Magalhaes I.L.F."/>
            <person name="Oliveira U."/>
            <person name="Santos F.R."/>
            <person name="Vidigal T.H.D.A."/>
            <person name="Brescovit A.D."/>
            <person name="Santos A.J."/>
        </authorList>
    </citation>
    <scope>NUCLEOTIDE SEQUENCE</scope>
    <source>
        <tissue evidence="1">Shoot tissue taken approximately 20 cm above the soil surface</tissue>
    </source>
</reference>
<reference evidence="1" key="2">
    <citation type="journal article" date="2015" name="Data Brief">
        <title>Shoot transcriptome of the giant reed, Arundo donax.</title>
        <authorList>
            <person name="Barrero R.A."/>
            <person name="Guerrero F.D."/>
            <person name="Moolhuijzen P."/>
            <person name="Goolsby J.A."/>
            <person name="Tidwell J."/>
            <person name="Bellgard S.E."/>
            <person name="Bellgard M.I."/>
        </authorList>
    </citation>
    <scope>NUCLEOTIDE SEQUENCE</scope>
    <source>
        <tissue evidence="1">Shoot tissue taken approximately 20 cm above the soil surface</tissue>
    </source>
</reference>
<evidence type="ECO:0000313" key="1">
    <source>
        <dbReference type="EMBL" id="JAD22793.1"/>
    </source>
</evidence>
<dbReference type="EMBL" id="GBRH01275102">
    <property type="protein sequence ID" value="JAD22793.1"/>
    <property type="molecule type" value="Transcribed_RNA"/>
</dbReference>
<name>A0A0A8YBR4_ARUDO</name>
<organism evidence="1">
    <name type="scientific">Arundo donax</name>
    <name type="common">Giant reed</name>
    <name type="synonym">Donax arundinaceus</name>
    <dbReference type="NCBI Taxonomy" id="35708"/>
    <lineage>
        <taxon>Eukaryota</taxon>
        <taxon>Viridiplantae</taxon>
        <taxon>Streptophyta</taxon>
        <taxon>Embryophyta</taxon>
        <taxon>Tracheophyta</taxon>
        <taxon>Spermatophyta</taxon>
        <taxon>Magnoliopsida</taxon>
        <taxon>Liliopsida</taxon>
        <taxon>Poales</taxon>
        <taxon>Poaceae</taxon>
        <taxon>PACMAD clade</taxon>
        <taxon>Arundinoideae</taxon>
        <taxon>Arundineae</taxon>
        <taxon>Arundo</taxon>
    </lineage>
</organism>
<accession>A0A0A8YBR4</accession>